<evidence type="ECO:0000313" key="2">
    <source>
        <dbReference type="Proteomes" id="UP001150603"/>
    </source>
</evidence>
<sequence>MSGESAEQSYSRTMVVRGYQTIEICVSPHWGSHNTYELNVSVEFRGLVVAGSLTHINCSFRMSPGIMLSGDVPVNRVDLQALVSTEDKITPAGYFDKLQRFFWPTKSTISVLRSERDLCLATKCPYYQLVLDYSVSTYRDSIGANVAVTGLLAASDDLWAMGVTLLAFDARKKCIARMADVTGRVFLPRRGDYTFQLQIRHLNTKDLEAMRRMNLSVVFDLGLRLSIQIRPSVAAVFDRRFIARYVNSTIPTGKQLPFFFDTATFKAPPEAQPGDVLVGIL</sequence>
<evidence type="ECO:0000313" key="1">
    <source>
        <dbReference type="EMBL" id="KAJ1932271.1"/>
    </source>
</evidence>
<protein>
    <submittedName>
        <fullName evidence="1">Uncharacterized protein</fullName>
    </submittedName>
</protein>
<comment type="caution">
    <text evidence="1">The sequence shown here is derived from an EMBL/GenBank/DDBJ whole genome shotgun (WGS) entry which is preliminary data.</text>
</comment>
<proteinExistence type="predicted"/>
<reference evidence="1" key="1">
    <citation type="submission" date="2022-07" db="EMBL/GenBank/DDBJ databases">
        <title>Phylogenomic reconstructions and comparative analyses of Kickxellomycotina fungi.</title>
        <authorList>
            <person name="Reynolds N.K."/>
            <person name="Stajich J.E."/>
            <person name="Barry K."/>
            <person name="Grigoriev I.V."/>
            <person name="Crous P."/>
            <person name="Smith M.E."/>
        </authorList>
    </citation>
    <scope>NUCLEOTIDE SEQUENCE</scope>
    <source>
        <strain evidence="1">NRRL 5244</strain>
    </source>
</reference>
<accession>A0ACC1J086</accession>
<dbReference type="Proteomes" id="UP001150603">
    <property type="component" value="Unassembled WGS sequence"/>
</dbReference>
<name>A0ACC1J086_9FUNG</name>
<dbReference type="EMBL" id="JANBPW010005604">
    <property type="protein sequence ID" value="KAJ1932271.1"/>
    <property type="molecule type" value="Genomic_DNA"/>
</dbReference>
<keyword evidence="2" id="KW-1185">Reference proteome</keyword>
<organism evidence="1 2">
    <name type="scientific">Linderina macrospora</name>
    <dbReference type="NCBI Taxonomy" id="4868"/>
    <lineage>
        <taxon>Eukaryota</taxon>
        <taxon>Fungi</taxon>
        <taxon>Fungi incertae sedis</taxon>
        <taxon>Zoopagomycota</taxon>
        <taxon>Kickxellomycotina</taxon>
        <taxon>Kickxellomycetes</taxon>
        <taxon>Kickxellales</taxon>
        <taxon>Kickxellaceae</taxon>
        <taxon>Linderina</taxon>
    </lineage>
</organism>
<feature type="non-terminal residue" evidence="1">
    <location>
        <position position="281"/>
    </location>
</feature>
<gene>
    <name evidence="1" type="ORF">FBU59_006429</name>
</gene>